<organism evidence="1 2">
    <name type="scientific">Pararge aegeria aegeria</name>
    <dbReference type="NCBI Taxonomy" id="348720"/>
    <lineage>
        <taxon>Eukaryota</taxon>
        <taxon>Metazoa</taxon>
        <taxon>Ecdysozoa</taxon>
        <taxon>Arthropoda</taxon>
        <taxon>Hexapoda</taxon>
        <taxon>Insecta</taxon>
        <taxon>Pterygota</taxon>
        <taxon>Neoptera</taxon>
        <taxon>Endopterygota</taxon>
        <taxon>Lepidoptera</taxon>
        <taxon>Glossata</taxon>
        <taxon>Ditrysia</taxon>
        <taxon>Papilionoidea</taxon>
        <taxon>Nymphalidae</taxon>
        <taxon>Satyrinae</taxon>
        <taxon>Satyrini</taxon>
        <taxon>Parargina</taxon>
        <taxon>Pararge</taxon>
    </lineage>
</organism>
<sequence length="53" mass="6087">YTSVLKPCETGTGHEYRGVLQQLVDDLVNMDRPELTDLRHRNDGIKDFLRTGL</sequence>
<gene>
    <name evidence="1" type="primary">jg22342</name>
    <name evidence="1" type="ORF">PAEG_LOCUS1137</name>
</gene>
<protein>
    <submittedName>
        <fullName evidence="1">Jg22342 protein</fullName>
    </submittedName>
</protein>
<evidence type="ECO:0000313" key="2">
    <source>
        <dbReference type="Proteomes" id="UP000838756"/>
    </source>
</evidence>
<evidence type="ECO:0000313" key="1">
    <source>
        <dbReference type="EMBL" id="CAH2208529.1"/>
    </source>
</evidence>
<dbReference type="AlphaFoldDB" id="A0A8S4QHZ5"/>
<accession>A0A8S4QHZ5</accession>
<reference evidence="1" key="1">
    <citation type="submission" date="2022-03" db="EMBL/GenBank/DDBJ databases">
        <authorList>
            <person name="Lindestad O."/>
        </authorList>
    </citation>
    <scope>NUCLEOTIDE SEQUENCE</scope>
</reference>
<feature type="non-terminal residue" evidence="1">
    <location>
        <position position="1"/>
    </location>
</feature>
<feature type="non-terminal residue" evidence="1">
    <location>
        <position position="53"/>
    </location>
</feature>
<proteinExistence type="predicted"/>
<dbReference type="EMBL" id="CAKXAJ010003846">
    <property type="protein sequence ID" value="CAH2208529.1"/>
    <property type="molecule type" value="Genomic_DNA"/>
</dbReference>
<keyword evidence="2" id="KW-1185">Reference proteome</keyword>
<comment type="caution">
    <text evidence="1">The sequence shown here is derived from an EMBL/GenBank/DDBJ whole genome shotgun (WGS) entry which is preliminary data.</text>
</comment>
<name>A0A8S4QHZ5_9NEOP</name>
<dbReference type="Proteomes" id="UP000838756">
    <property type="component" value="Unassembled WGS sequence"/>
</dbReference>
<dbReference type="OrthoDB" id="7422908at2759"/>